<proteinExistence type="predicted"/>
<sequence length="358" mass="40052">MIKAATLPKHPLPKSSLSVSTLAWVIVSKYCDALPLYRQENMLKRYGGSVTRTTMANSLIRLSTKLQPLINLMRDHQKEGSVINADETRIQVIKESSKSINSDKYMWVSLGGPPGQPSVLFEYDPSRSKEIPLRLFEGFSGYLQTDGYASYNAVCKQEGITQAGCFDHVRRKFTDAKKGEAKPGKKVKNARVSKADVALGKIRKLYAIEAEIEKLSAVKKLAIRQEKSKPLLDDLHQWLEKNITRLVPDSLTHLAMSYALNQWPKLVTYCESGELSISNAAAENVIRPFAVGRRNWLFADTPNGAKASALFYSLVESAKANGLEPYAYLNRILKELPYADTLEKLECLLPWAVKANQE</sequence>
<evidence type="ECO:0000313" key="4">
    <source>
        <dbReference type="Proteomes" id="UP001209854"/>
    </source>
</evidence>
<feature type="domain" description="Transposase IS66 C-terminal" evidence="2">
    <location>
        <begin position="313"/>
        <end position="351"/>
    </location>
</feature>
<dbReference type="InterPro" id="IPR052344">
    <property type="entry name" value="Transposase-related"/>
</dbReference>
<dbReference type="RefSeq" id="WP_262568566.1">
    <property type="nucleotide sequence ID" value="NZ_JAPFCC010000001.1"/>
</dbReference>
<accession>A0ABT3MXT4</accession>
<dbReference type="Pfam" id="PF03050">
    <property type="entry name" value="DDE_Tnp_IS66"/>
    <property type="match status" value="1"/>
</dbReference>
<keyword evidence="4" id="KW-1185">Reference proteome</keyword>
<dbReference type="PANTHER" id="PTHR33678">
    <property type="entry name" value="BLL1576 PROTEIN"/>
    <property type="match status" value="1"/>
</dbReference>
<protein>
    <submittedName>
        <fullName evidence="3">IS66 family transposase</fullName>
    </submittedName>
</protein>
<gene>
    <name evidence="3" type="ORF">NX722_14330</name>
</gene>
<organism evidence="3 4">
    <name type="scientific">Endozoicomonas gorgoniicola</name>
    <dbReference type="NCBI Taxonomy" id="1234144"/>
    <lineage>
        <taxon>Bacteria</taxon>
        <taxon>Pseudomonadati</taxon>
        <taxon>Pseudomonadota</taxon>
        <taxon>Gammaproteobacteria</taxon>
        <taxon>Oceanospirillales</taxon>
        <taxon>Endozoicomonadaceae</taxon>
        <taxon>Endozoicomonas</taxon>
    </lineage>
</organism>
<dbReference type="InterPro" id="IPR039552">
    <property type="entry name" value="IS66_C"/>
</dbReference>
<dbReference type="EMBL" id="JAPFCC010000001">
    <property type="protein sequence ID" value="MCW7553784.1"/>
    <property type="molecule type" value="Genomic_DNA"/>
</dbReference>
<evidence type="ECO:0000313" key="3">
    <source>
        <dbReference type="EMBL" id="MCW7553784.1"/>
    </source>
</evidence>
<dbReference type="Pfam" id="PF13817">
    <property type="entry name" value="DDE_Tnp_IS66_C"/>
    <property type="match status" value="1"/>
</dbReference>
<dbReference type="NCBIfam" id="NF033517">
    <property type="entry name" value="transpos_IS66"/>
    <property type="match status" value="1"/>
</dbReference>
<name>A0ABT3MXT4_9GAMM</name>
<evidence type="ECO:0000259" key="1">
    <source>
        <dbReference type="Pfam" id="PF03050"/>
    </source>
</evidence>
<evidence type="ECO:0000259" key="2">
    <source>
        <dbReference type="Pfam" id="PF13817"/>
    </source>
</evidence>
<dbReference type="PANTHER" id="PTHR33678:SF1">
    <property type="entry name" value="BLL1576 PROTEIN"/>
    <property type="match status" value="1"/>
</dbReference>
<dbReference type="InterPro" id="IPR004291">
    <property type="entry name" value="Transposase_IS66_central"/>
</dbReference>
<reference evidence="3 4" key="1">
    <citation type="submission" date="2022-10" db="EMBL/GenBank/DDBJ databases">
        <title>High-quality genome sequences of two octocoral-associated bacteria, Endozoicomonas euniceicola EF212 and Endozoicomonas gorgoniicola PS125.</title>
        <authorList>
            <person name="Chiou Y.-J."/>
            <person name="Chen Y.-H."/>
        </authorList>
    </citation>
    <scope>NUCLEOTIDE SEQUENCE [LARGE SCALE GENOMIC DNA]</scope>
    <source>
        <strain evidence="3 4">PS125</strain>
    </source>
</reference>
<dbReference type="Proteomes" id="UP001209854">
    <property type="component" value="Unassembled WGS sequence"/>
</dbReference>
<feature type="domain" description="Transposase IS66 central" evidence="1">
    <location>
        <begin position="15"/>
        <end position="306"/>
    </location>
</feature>
<comment type="caution">
    <text evidence="3">The sequence shown here is derived from an EMBL/GenBank/DDBJ whole genome shotgun (WGS) entry which is preliminary data.</text>
</comment>